<dbReference type="InterPro" id="IPR006015">
    <property type="entry name" value="Universal_stress_UspA"/>
</dbReference>
<dbReference type="PANTHER" id="PTHR46268:SF24">
    <property type="entry name" value="UNIVERSAL STRESS PROTEIN"/>
    <property type="match status" value="1"/>
</dbReference>
<dbReference type="EMBL" id="RBZW01000003">
    <property type="protein sequence ID" value="THE66825.1"/>
    <property type="molecule type" value="Genomic_DNA"/>
</dbReference>
<dbReference type="InterPro" id="IPR014729">
    <property type="entry name" value="Rossmann-like_a/b/a_fold"/>
</dbReference>
<dbReference type="RefSeq" id="WP_141462795.1">
    <property type="nucleotide sequence ID" value="NZ_RBZW01000003.1"/>
</dbReference>
<dbReference type="Pfam" id="PF00582">
    <property type="entry name" value="Usp"/>
    <property type="match status" value="1"/>
</dbReference>
<organism evidence="3 4">
    <name type="scientific">Salinadaptatus halalkaliphilus</name>
    <dbReference type="NCBI Taxonomy" id="2419781"/>
    <lineage>
        <taxon>Archaea</taxon>
        <taxon>Methanobacteriati</taxon>
        <taxon>Methanobacteriota</taxon>
        <taxon>Stenosarchaea group</taxon>
        <taxon>Halobacteria</taxon>
        <taxon>Halobacteriales</taxon>
        <taxon>Natrialbaceae</taxon>
        <taxon>Salinadaptatus</taxon>
    </lineage>
</organism>
<name>A0A4S3TTI7_9EURY</name>
<dbReference type="PRINTS" id="PR01438">
    <property type="entry name" value="UNVRSLSTRESS"/>
</dbReference>
<feature type="domain" description="UspA" evidence="2">
    <location>
        <begin position="2"/>
        <end position="138"/>
    </location>
</feature>
<protein>
    <submittedName>
        <fullName evidence="3">Universal stress protein</fullName>
    </submittedName>
</protein>
<dbReference type="AlphaFoldDB" id="A0A4S3TTI7"/>
<accession>A0A4S3TTI7</accession>
<dbReference type="SUPFAM" id="SSF52402">
    <property type="entry name" value="Adenine nucleotide alpha hydrolases-like"/>
    <property type="match status" value="1"/>
</dbReference>
<keyword evidence="4" id="KW-1185">Reference proteome</keyword>
<proteinExistence type="inferred from homology"/>
<evidence type="ECO:0000313" key="3">
    <source>
        <dbReference type="EMBL" id="THE66825.1"/>
    </source>
</evidence>
<evidence type="ECO:0000256" key="1">
    <source>
        <dbReference type="ARBA" id="ARBA00008791"/>
    </source>
</evidence>
<dbReference type="CDD" id="cd00293">
    <property type="entry name" value="USP-like"/>
    <property type="match status" value="1"/>
</dbReference>
<dbReference type="Proteomes" id="UP000318864">
    <property type="component" value="Unassembled WGS sequence"/>
</dbReference>
<evidence type="ECO:0000259" key="2">
    <source>
        <dbReference type="Pfam" id="PF00582"/>
    </source>
</evidence>
<comment type="caution">
    <text evidence="3">The sequence shown here is derived from an EMBL/GenBank/DDBJ whole genome shotgun (WGS) entry which is preliminary data.</text>
</comment>
<dbReference type="InterPro" id="IPR006016">
    <property type="entry name" value="UspA"/>
</dbReference>
<gene>
    <name evidence="3" type="ORF">D8Y22_01515</name>
</gene>
<dbReference type="PANTHER" id="PTHR46268">
    <property type="entry name" value="STRESS RESPONSE PROTEIN NHAX"/>
    <property type="match status" value="1"/>
</dbReference>
<reference evidence="3 4" key="1">
    <citation type="submission" date="2018-10" db="EMBL/GenBank/DDBJ databases">
        <title>Natronolimnobius sp. XQ-INN 246 isolated from Inner Mongolia Autonomous Region of China.</title>
        <authorList>
            <person name="Xue Q."/>
        </authorList>
    </citation>
    <scope>NUCLEOTIDE SEQUENCE [LARGE SCALE GENOMIC DNA]</scope>
    <source>
        <strain evidence="3 4">XQ-INN 246</strain>
    </source>
</reference>
<dbReference type="OrthoDB" id="105697at2157"/>
<sequence>MDILVPVDDSEPARTALEHAVREHPDASITAIHVVDPSAGMYGEGGVYAYDSLLESKKEQAEELLEDVRERAAEDGVDIETDTVVGRPARAVVDYAVEHDADRIVIGSHGRSGASRVLLGSVAEQVVRRAPVPVTVAR</sequence>
<comment type="similarity">
    <text evidence="1">Belongs to the universal stress protein A family.</text>
</comment>
<dbReference type="Gene3D" id="3.40.50.620">
    <property type="entry name" value="HUPs"/>
    <property type="match status" value="1"/>
</dbReference>
<evidence type="ECO:0000313" key="4">
    <source>
        <dbReference type="Proteomes" id="UP000318864"/>
    </source>
</evidence>